<dbReference type="EC" id="3.5.1.19" evidence="6"/>
<dbReference type="EMBL" id="CP128986">
    <property type="protein sequence ID" value="WOC11072.1"/>
    <property type="molecule type" value="Genomic_DNA"/>
</dbReference>
<evidence type="ECO:0000256" key="5">
    <source>
        <dbReference type="ARBA" id="ARBA00037900"/>
    </source>
</evidence>
<evidence type="ECO:0000256" key="2">
    <source>
        <dbReference type="ARBA" id="ARBA00022642"/>
    </source>
</evidence>
<name>A0AA97CS15_9ACTN</name>
<dbReference type="GO" id="GO:0019363">
    <property type="term" value="P:pyridine nucleotide biosynthetic process"/>
    <property type="evidence" value="ECO:0007669"/>
    <property type="project" value="UniProtKB-KW"/>
</dbReference>
<evidence type="ECO:0000256" key="1">
    <source>
        <dbReference type="ARBA" id="ARBA00006336"/>
    </source>
</evidence>
<comment type="pathway">
    <text evidence="5">Cofactor biosynthesis; nicotinate biosynthesis; nicotinate from nicotinamide: step 1/1.</text>
</comment>
<keyword evidence="3" id="KW-0479">Metal-binding</keyword>
<evidence type="ECO:0000256" key="6">
    <source>
        <dbReference type="ARBA" id="ARBA00039017"/>
    </source>
</evidence>
<dbReference type="InterPro" id="IPR052347">
    <property type="entry name" value="Isochorismatase_Nicotinamidase"/>
</dbReference>
<dbReference type="PANTHER" id="PTHR11080">
    <property type="entry name" value="PYRAZINAMIDASE/NICOTINAMIDASE"/>
    <property type="match status" value="1"/>
</dbReference>
<evidence type="ECO:0000256" key="3">
    <source>
        <dbReference type="ARBA" id="ARBA00022723"/>
    </source>
</evidence>
<proteinExistence type="inferred from homology"/>
<gene>
    <name evidence="9" type="primary">pncA</name>
    <name evidence="9" type="ORF">MP11Mi_01350</name>
</gene>
<accession>A0AA97CS15</accession>
<organism evidence="9">
    <name type="scientific">Gordonia sp. MP11Mi</name>
    <dbReference type="NCBI Taxonomy" id="3022769"/>
    <lineage>
        <taxon>Bacteria</taxon>
        <taxon>Bacillati</taxon>
        <taxon>Actinomycetota</taxon>
        <taxon>Actinomycetes</taxon>
        <taxon>Mycobacteriales</taxon>
        <taxon>Gordoniaceae</taxon>
        <taxon>Gordonia</taxon>
    </lineage>
</organism>
<evidence type="ECO:0000313" key="9">
    <source>
        <dbReference type="EMBL" id="WOC11072.1"/>
    </source>
</evidence>
<dbReference type="GO" id="GO:0046872">
    <property type="term" value="F:metal ion binding"/>
    <property type="evidence" value="ECO:0007669"/>
    <property type="project" value="UniProtKB-KW"/>
</dbReference>
<evidence type="ECO:0000256" key="7">
    <source>
        <dbReference type="ARBA" id="ARBA00043224"/>
    </source>
</evidence>
<dbReference type="Pfam" id="PF00857">
    <property type="entry name" value="Isochorismatase"/>
    <property type="match status" value="1"/>
</dbReference>
<sequence length="194" mass="20206">MSANRALIVVDVQNDFCEGGALAVVGGAAVAAGVNTITDDYSTVVATRDYHIDPGPHFSDDPDYVDSWPPHCVAHTDGVGFHPTLNTEPFQAVFDKGAYSAAYSGFEGADADGTTLADWLSDREIKAVDVVGIATDHCVRATAVDAARLGLHTRVLLDFTAAVAEATTKTALHELREAGVEVTGTLLHTGAPAA</sequence>
<feature type="domain" description="Isochorismatase-like" evidence="8">
    <location>
        <begin position="6"/>
        <end position="184"/>
    </location>
</feature>
<evidence type="ECO:0000256" key="4">
    <source>
        <dbReference type="ARBA" id="ARBA00022801"/>
    </source>
</evidence>
<dbReference type="AlphaFoldDB" id="A0AA97CS15"/>
<dbReference type="RefSeq" id="WP_420040413.1">
    <property type="nucleotide sequence ID" value="NZ_CP128986.1"/>
</dbReference>
<dbReference type="Gene3D" id="3.40.50.850">
    <property type="entry name" value="Isochorismatase-like"/>
    <property type="match status" value="1"/>
</dbReference>
<keyword evidence="4 9" id="KW-0378">Hydrolase</keyword>
<comment type="similarity">
    <text evidence="1">Belongs to the isochorismatase family.</text>
</comment>
<dbReference type="SUPFAM" id="SSF52499">
    <property type="entry name" value="Isochorismatase-like hydrolases"/>
    <property type="match status" value="1"/>
</dbReference>
<dbReference type="InterPro" id="IPR036380">
    <property type="entry name" value="Isochorismatase-like_sf"/>
</dbReference>
<dbReference type="InterPro" id="IPR000868">
    <property type="entry name" value="Isochorismatase-like_dom"/>
</dbReference>
<keyword evidence="2" id="KW-0662">Pyridine nucleotide biosynthesis</keyword>
<dbReference type="GO" id="GO:0008936">
    <property type="term" value="F:nicotinamidase activity"/>
    <property type="evidence" value="ECO:0007669"/>
    <property type="project" value="UniProtKB-EC"/>
</dbReference>
<reference evidence="9" key="1">
    <citation type="submission" date="2023-06" db="EMBL/GenBank/DDBJ databases">
        <title>Gordonia sp. nov. and Pseudochrobactrum sp. nov., two species isolated from the burying beetle Nicrophorus vespilloides.</title>
        <authorList>
            <person name="Poehlein A."/>
            <person name="Guzman J."/>
            <person name="Daniel R."/>
            <person name="Vilcinskas A."/>
        </authorList>
    </citation>
    <scope>NUCLEOTIDE SEQUENCE</scope>
    <source>
        <strain evidence="9">MP11Mi</strain>
    </source>
</reference>
<evidence type="ECO:0000259" key="8">
    <source>
        <dbReference type="Pfam" id="PF00857"/>
    </source>
</evidence>
<protein>
    <recommendedName>
        <fullName evidence="6">nicotinamidase</fullName>
        <ecNumber evidence="6">3.5.1.19</ecNumber>
    </recommendedName>
    <alternativeName>
        <fullName evidence="7">Nicotinamide deamidase</fullName>
    </alternativeName>
</protein>
<dbReference type="PANTHER" id="PTHR11080:SF2">
    <property type="entry name" value="LD05707P"/>
    <property type="match status" value="1"/>
</dbReference>